<evidence type="ECO:0000313" key="3">
    <source>
        <dbReference type="Proteomes" id="UP000010094"/>
    </source>
</evidence>
<dbReference type="Proteomes" id="UP000010094">
    <property type="component" value="Chromosome VIII"/>
</dbReference>
<dbReference type="RefSeq" id="XP_009264961.1">
    <property type="nucleotide sequence ID" value="XM_009266686.1"/>
</dbReference>
<protein>
    <recommendedName>
        <fullName evidence="4">Ubiquitin-like domain-containing protein</fullName>
    </recommendedName>
</protein>
<keyword evidence="3" id="KW-1185">Reference proteome</keyword>
<evidence type="ECO:0000313" key="2">
    <source>
        <dbReference type="EMBL" id="AFN83464.1"/>
    </source>
</evidence>
<gene>
    <name evidence="2" type="ordered locus">EROM_080420</name>
</gene>
<organism evidence="2 3">
    <name type="scientific">Encephalitozoon romaleae (strain SJ-2008)</name>
    <name type="common">Microsporidian parasite</name>
    <dbReference type="NCBI Taxonomy" id="1178016"/>
    <lineage>
        <taxon>Eukaryota</taxon>
        <taxon>Fungi</taxon>
        <taxon>Fungi incertae sedis</taxon>
        <taxon>Microsporidia</taxon>
        <taxon>Unikaryonidae</taxon>
        <taxon>Encephalitozoon</taxon>
    </lineage>
</organism>
<accession>I7ANU5</accession>
<dbReference type="GeneID" id="20521778"/>
<feature type="region of interest" description="Disordered" evidence="1">
    <location>
        <begin position="45"/>
        <end position="85"/>
    </location>
</feature>
<name>I7ANU5_ENCRO</name>
<dbReference type="VEuPathDB" id="MicrosporidiaDB:EROM_080420"/>
<evidence type="ECO:0000256" key="1">
    <source>
        <dbReference type="SAM" id="MobiDB-lite"/>
    </source>
</evidence>
<dbReference type="EMBL" id="CP003525">
    <property type="protein sequence ID" value="AFN83464.1"/>
    <property type="molecule type" value="Genomic_DNA"/>
</dbReference>
<proteinExistence type="predicted"/>
<dbReference type="OrthoDB" id="2192781at2759"/>
<evidence type="ECO:0008006" key="4">
    <source>
        <dbReference type="Google" id="ProtNLM"/>
    </source>
</evidence>
<dbReference type="KEGG" id="ero:EROM_080420"/>
<dbReference type="HOGENOM" id="CLU_1142589_0_0_1"/>
<dbReference type="AlphaFoldDB" id="I7ANU5"/>
<dbReference type="InterPro" id="IPR029071">
    <property type="entry name" value="Ubiquitin-like_domsf"/>
</dbReference>
<reference evidence="2 3" key="1">
    <citation type="journal article" date="2012" name="Proc. Natl. Acad. Sci. U.S.A.">
        <title>Gain and loss of multiple functionally related, horizontally transferred genes in the reduced genomes of two microsporidian parasites.</title>
        <authorList>
            <person name="Pombert J.-F."/>
            <person name="Selman M."/>
            <person name="Burki F."/>
            <person name="Bardell F.T."/>
            <person name="Farinelli L."/>
            <person name="Solter L.F."/>
            <person name="Whitman D.W."/>
            <person name="Weiss L.M."/>
            <person name="Corradi N."/>
            <person name="Keeling P.J."/>
        </authorList>
    </citation>
    <scope>NUCLEOTIDE SEQUENCE [LARGE SCALE GENOMIC DNA]</scope>
    <source>
        <strain evidence="2 3">SJ-2008</strain>
    </source>
</reference>
<dbReference type="SUPFAM" id="SSF54236">
    <property type="entry name" value="Ubiquitin-like"/>
    <property type="match status" value="1"/>
</dbReference>
<sequence length="243" mass="27681">MIFFISTIILESMGDDSSDEIVLAERMDNDSSEISMVEVVRKYQRPTRVKRKGSTQSSQTSKARRRQGVEKAQYADDLSSREPGSDFCEKKELCKVTVVDQNSKKTFHMKKTDTLESIYKAYHEGSSPIKMKYKSVPVSRHLTLEEIGFDGDHCITIHRQGQASGEFGIELKIHVDCTKTIEVNLCKELMIEEVFEKLEEMGFRGDLLVRNGVVLGRKMNIKDVLQTGDVVDLVSKDEIEYKI</sequence>